<dbReference type="Pfam" id="PF24135">
    <property type="entry name" value="DUF7402"/>
    <property type="match status" value="1"/>
</dbReference>
<name>A0A2Z4UDI2_9FIRM</name>
<dbReference type="InterPro" id="IPR055826">
    <property type="entry name" value="DUF7402"/>
</dbReference>
<dbReference type="SUPFAM" id="SSF49785">
    <property type="entry name" value="Galactose-binding domain-like"/>
    <property type="match status" value="1"/>
</dbReference>
<evidence type="ECO:0000313" key="3">
    <source>
        <dbReference type="Proteomes" id="UP000250003"/>
    </source>
</evidence>
<dbReference type="Gene3D" id="2.60.120.260">
    <property type="entry name" value="Galactose-binding domain-like"/>
    <property type="match status" value="1"/>
</dbReference>
<dbReference type="Proteomes" id="UP000250003">
    <property type="component" value="Chromosome"/>
</dbReference>
<protein>
    <submittedName>
        <fullName evidence="2">Carbohydrate-binding protein</fullName>
    </submittedName>
</protein>
<dbReference type="EMBL" id="CP030280">
    <property type="protein sequence ID" value="AWY99143.1"/>
    <property type="molecule type" value="Genomic_DNA"/>
</dbReference>
<dbReference type="OrthoDB" id="5674083at2"/>
<gene>
    <name evidence="2" type="ORF">DQQ01_14595</name>
</gene>
<dbReference type="KEGG" id="blau:DQQ01_14595"/>
<accession>A0A2Z4UDI2</accession>
<keyword evidence="3" id="KW-1185">Reference proteome</keyword>
<reference evidence="3" key="1">
    <citation type="submission" date="2018-06" db="EMBL/GenBank/DDBJ databases">
        <title>Description of Blautia argi sp. nov., a new anaerobic isolated from dog feces.</title>
        <authorList>
            <person name="Chang Y.-H."/>
            <person name="Paek J."/>
            <person name="Shin Y."/>
        </authorList>
    </citation>
    <scope>NUCLEOTIDE SEQUENCE [LARGE SCALE GENOMIC DNA]</scope>
    <source>
        <strain evidence="3">KCTC 15426</strain>
    </source>
</reference>
<evidence type="ECO:0000313" key="2">
    <source>
        <dbReference type="EMBL" id="AWY99143.1"/>
    </source>
</evidence>
<dbReference type="InterPro" id="IPR008979">
    <property type="entry name" value="Galactose-bd-like_sf"/>
</dbReference>
<dbReference type="AlphaFoldDB" id="A0A2Z4UDI2"/>
<feature type="domain" description="DUF7402" evidence="1">
    <location>
        <begin position="138"/>
        <end position="236"/>
    </location>
</feature>
<evidence type="ECO:0000259" key="1">
    <source>
        <dbReference type="Pfam" id="PF24135"/>
    </source>
</evidence>
<sequence length="260" mass="29731">MFSLKVIDKNERTVAWARGEEEVNLMVARTYEEGDRILLEISKEGEYAWVQFDDALGKNLVYLTGIAHYKIPFGEKRINLSPKAFSGNKHLISVRKAKDFEVKSYRNLALNVNDTHENTTCFPHAFANVETRGEAVFAAKNAIDGVTANECHGEWPYDSWGINRNPDAEMTLDFGREVEVDRIILYIRADFPHDNWWKKVTVTFSDGEEKEFSLKKTGCGQEFTFEKKKITWLKLSKLIPSPEPSPFPALAQIEVYGTDL</sequence>
<dbReference type="RefSeq" id="WP_111920588.1">
    <property type="nucleotide sequence ID" value="NZ_CAUWHR010000011.1"/>
</dbReference>
<organism evidence="2 3">
    <name type="scientific">Blautia argi</name>
    <dbReference type="NCBI Taxonomy" id="1912897"/>
    <lineage>
        <taxon>Bacteria</taxon>
        <taxon>Bacillati</taxon>
        <taxon>Bacillota</taxon>
        <taxon>Clostridia</taxon>
        <taxon>Lachnospirales</taxon>
        <taxon>Lachnospiraceae</taxon>
        <taxon>Blautia</taxon>
    </lineage>
</organism>
<proteinExistence type="predicted"/>